<dbReference type="EMBL" id="AGNL01002522">
    <property type="protein sequence ID" value="EJK76127.1"/>
    <property type="molecule type" value="Genomic_DNA"/>
</dbReference>
<organism evidence="2 3">
    <name type="scientific">Thalassiosira oceanica</name>
    <name type="common">Marine diatom</name>
    <dbReference type="NCBI Taxonomy" id="159749"/>
    <lineage>
        <taxon>Eukaryota</taxon>
        <taxon>Sar</taxon>
        <taxon>Stramenopiles</taxon>
        <taxon>Ochrophyta</taxon>
        <taxon>Bacillariophyta</taxon>
        <taxon>Coscinodiscophyceae</taxon>
        <taxon>Thalassiosirophycidae</taxon>
        <taxon>Thalassiosirales</taxon>
        <taxon>Thalassiosiraceae</taxon>
        <taxon>Thalassiosira</taxon>
    </lineage>
</organism>
<dbReference type="AlphaFoldDB" id="K0TQI9"/>
<gene>
    <name evidence="2" type="ORF">THAOC_02130</name>
</gene>
<protein>
    <submittedName>
        <fullName evidence="2">Uncharacterized protein</fullName>
    </submittedName>
</protein>
<keyword evidence="3" id="KW-1185">Reference proteome</keyword>
<accession>K0TQI9</accession>
<feature type="region of interest" description="Disordered" evidence="1">
    <location>
        <begin position="144"/>
        <end position="168"/>
    </location>
</feature>
<comment type="caution">
    <text evidence="2">The sequence shown here is derived from an EMBL/GenBank/DDBJ whole genome shotgun (WGS) entry which is preliminary data.</text>
</comment>
<name>K0TQI9_THAOC</name>
<evidence type="ECO:0000313" key="3">
    <source>
        <dbReference type="Proteomes" id="UP000266841"/>
    </source>
</evidence>
<evidence type="ECO:0000313" key="2">
    <source>
        <dbReference type="EMBL" id="EJK76127.1"/>
    </source>
</evidence>
<reference evidence="2 3" key="1">
    <citation type="journal article" date="2012" name="Genome Biol.">
        <title>Genome and low-iron response of an oceanic diatom adapted to chronic iron limitation.</title>
        <authorList>
            <person name="Lommer M."/>
            <person name="Specht M."/>
            <person name="Roy A.S."/>
            <person name="Kraemer L."/>
            <person name="Andreson R."/>
            <person name="Gutowska M.A."/>
            <person name="Wolf J."/>
            <person name="Bergner S.V."/>
            <person name="Schilhabel M.B."/>
            <person name="Klostermeier U.C."/>
            <person name="Beiko R.G."/>
            <person name="Rosenstiel P."/>
            <person name="Hippler M."/>
            <person name="Laroche J."/>
        </authorList>
    </citation>
    <scope>NUCLEOTIDE SEQUENCE [LARGE SCALE GENOMIC DNA]</scope>
    <source>
        <strain evidence="2 3">CCMP1005</strain>
    </source>
</reference>
<sequence>MMSPPGRMPVEDRNFPVAQFRPAFEQVNYKCFQHADRTSKCGQTQIPRRVMSIRRSIFAMVMYGSLCVAWSARRPARPAPQIDILGRVTPHQHQSVTMERRSLFPLLVLFVTLLFCNGFDCRLSTRKLAQPALSAKKAKKRQGFGGGGFGKAATADAAPKSPRPVPADKQSLEKQWDIFAGITDLEITPKGSPGDEDYIHFIVSDVFVRLGSLEEGGKPMTGWYRVGKAVAGDYTDIRSSLSLQQGLIFWTAVHMYPQLAAKGNKAAKALQLGICPPSMMMADECDGALDEEEAEDIIVSPRAPISPDVSLSLSGFRPDFNPAGFTYKRRESAALKKKTDRLAEMKDAS</sequence>
<evidence type="ECO:0000256" key="1">
    <source>
        <dbReference type="SAM" id="MobiDB-lite"/>
    </source>
</evidence>
<dbReference type="eggNOG" id="ENOG502S71X">
    <property type="taxonomic scope" value="Eukaryota"/>
</dbReference>
<dbReference type="OrthoDB" id="43745at2759"/>
<feature type="compositionally biased region" description="Low complexity" evidence="1">
    <location>
        <begin position="151"/>
        <end position="160"/>
    </location>
</feature>
<proteinExistence type="predicted"/>
<dbReference type="Proteomes" id="UP000266841">
    <property type="component" value="Unassembled WGS sequence"/>
</dbReference>